<organism evidence="1 2">
    <name type="scientific">Paramecium sonneborni</name>
    <dbReference type="NCBI Taxonomy" id="65129"/>
    <lineage>
        <taxon>Eukaryota</taxon>
        <taxon>Sar</taxon>
        <taxon>Alveolata</taxon>
        <taxon>Ciliophora</taxon>
        <taxon>Intramacronucleata</taxon>
        <taxon>Oligohymenophorea</taxon>
        <taxon>Peniculida</taxon>
        <taxon>Parameciidae</taxon>
        <taxon>Paramecium</taxon>
    </lineage>
</organism>
<evidence type="ECO:0000313" key="2">
    <source>
        <dbReference type="Proteomes" id="UP000692954"/>
    </source>
</evidence>
<reference evidence="1" key="1">
    <citation type="submission" date="2021-01" db="EMBL/GenBank/DDBJ databases">
        <authorList>
            <consortium name="Genoscope - CEA"/>
            <person name="William W."/>
        </authorList>
    </citation>
    <scope>NUCLEOTIDE SEQUENCE</scope>
</reference>
<accession>A0A8S1QZF2</accession>
<name>A0A8S1QZF2_9CILI</name>
<protein>
    <submittedName>
        <fullName evidence="1">Uncharacterized protein</fullName>
    </submittedName>
</protein>
<dbReference type="AlphaFoldDB" id="A0A8S1QZF2"/>
<sequence>MLNLIKDDHENEHHQILIIKHCLNILERTQMFIEVQNLESFRIIKIVRLKFLNLKEVVQWIDQFKTLTLFKKGGQNIQTTKQYLKETNHGILIFEQKEKSIFNTYLNINRVQIHNPFRE</sequence>
<dbReference type="Proteomes" id="UP000692954">
    <property type="component" value="Unassembled WGS sequence"/>
</dbReference>
<evidence type="ECO:0000313" key="1">
    <source>
        <dbReference type="EMBL" id="CAD8120172.1"/>
    </source>
</evidence>
<keyword evidence="2" id="KW-1185">Reference proteome</keyword>
<dbReference type="EMBL" id="CAJJDN010000124">
    <property type="protein sequence ID" value="CAD8120172.1"/>
    <property type="molecule type" value="Genomic_DNA"/>
</dbReference>
<gene>
    <name evidence="1" type="ORF">PSON_ATCC_30995.1.T1240185</name>
</gene>
<comment type="caution">
    <text evidence="1">The sequence shown here is derived from an EMBL/GenBank/DDBJ whole genome shotgun (WGS) entry which is preliminary data.</text>
</comment>
<proteinExistence type="predicted"/>